<protein>
    <recommendedName>
        <fullName evidence="4">Prepilin-type N-terminal cleavage/methylation domain-containing protein</fullName>
    </recommendedName>
</protein>
<comment type="caution">
    <text evidence="2">The sequence shown here is derived from an EMBL/GenBank/DDBJ whole genome shotgun (WGS) entry which is preliminary data.</text>
</comment>
<evidence type="ECO:0000313" key="2">
    <source>
        <dbReference type="EMBL" id="PJA41746.1"/>
    </source>
</evidence>
<dbReference type="InterPro" id="IPR045584">
    <property type="entry name" value="Pilin-like"/>
</dbReference>
<dbReference type="Gene3D" id="3.30.700.10">
    <property type="entry name" value="Glycoprotein, Type 4 Pilin"/>
    <property type="match status" value="1"/>
</dbReference>
<gene>
    <name evidence="2" type="ORF">CO177_00785</name>
</gene>
<evidence type="ECO:0000256" key="1">
    <source>
        <dbReference type="SAM" id="Phobius"/>
    </source>
</evidence>
<dbReference type="Pfam" id="PF07963">
    <property type="entry name" value="N_methyl"/>
    <property type="match status" value="1"/>
</dbReference>
<evidence type="ECO:0008006" key="4">
    <source>
        <dbReference type="Google" id="ProtNLM"/>
    </source>
</evidence>
<keyword evidence="1" id="KW-0812">Transmembrane</keyword>
<feature type="transmembrane region" description="Helical" evidence="1">
    <location>
        <begin position="27"/>
        <end position="49"/>
    </location>
</feature>
<keyword evidence="1" id="KW-1133">Transmembrane helix</keyword>
<sequence length="100" mass="11297">MFVNYKIENSMKIINCKLKINSKAFTLIELLITIGIIAVVSTVAFLNLFSYRGNQDLDLTSREIAIILRNAQDRSISQESSSRYGIHFENSVSNGGFYDL</sequence>
<dbReference type="SUPFAM" id="SSF54523">
    <property type="entry name" value="Pili subunits"/>
    <property type="match status" value="1"/>
</dbReference>
<dbReference type="EMBL" id="PFWX01000018">
    <property type="protein sequence ID" value="PJA41746.1"/>
    <property type="molecule type" value="Genomic_DNA"/>
</dbReference>
<name>A0A2M7X6C9_9BACT</name>
<dbReference type="NCBIfam" id="TIGR02532">
    <property type="entry name" value="IV_pilin_GFxxxE"/>
    <property type="match status" value="1"/>
</dbReference>
<keyword evidence="1" id="KW-0472">Membrane</keyword>
<proteinExistence type="predicted"/>
<dbReference type="InterPro" id="IPR012902">
    <property type="entry name" value="N_methyl_site"/>
</dbReference>
<dbReference type="AlphaFoldDB" id="A0A2M7X6C9"/>
<reference evidence="3" key="1">
    <citation type="submission" date="2017-09" db="EMBL/GenBank/DDBJ databases">
        <title>Depth-based differentiation of microbial function through sediment-hosted aquifers and enrichment of novel symbionts in the deep terrestrial subsurface.</title>
        <authorList>
            <person name="Probst A.J."/>
            <person name="Ladd B."/>
            <person name="Jarett J.K."/>
            <person name="Geller-Mcgrath D.E."/>
            <person name="Sieber C.M.K."/>
            <person name="Emerson J.B."/>
            <person name="Anantharaman K."/>
            <person name="Thomas B.C."/>
            <person name="Malmstrom R."/>
            <person name="Stieglmeier M."/>
            <person name="Klingl A."/>
            <person name="Woyke T."/>
            <person name="Ryan C.M."/>
            <person name="Banfield J.F."/>
        </authorList>
    </citation>
    <scope>NUCLEOTIDE SEQUENCE [LARGE SCALE GENOMIC DNA]</scope>
</reference>
<organism evidence="2 3">
    <name type="scientific">Candidatus Wolfebacteria bacterium CG_4_9_14_3_um_filter_37_9</name>
    <dbReference type="NCBI Taxonomy" id="1975065"/>
    <lineage>
        <taxon>Bacteria</taxon>
        <taxon>Candidatus Wolfeibacteriota</taxon>
    </lineage>
</organism>
<evidence type="ECO:0000313" key="3">
    <source>
        <dbReference type="Proteomes" id="UP000231634"/>
    </source>
</evidence>
<dbReference type="Proteomes" id="UP000231634">
    <property type="component" value="Unassembled WGS sequence"/>
</dbReference>
<feature type="non-terminal residue" evidence="2">
    <location>
        <position position="100"/>
    </location>
</feature>
<accession>A0A2M7X6C9</accession>